<protein>
    <submittedName>
        <fullName evidence="2">Uncharacterized protein</fullName>
    </submittedName>
</protein>
<proteinExistence type="predicted"/>
<dbReference type="GO" id="GO:2000641">
    <property type="term" value="P:regulation of early endosome to late endosome transport"/>
    <property type="evidence" value="ECO:0007669"/>
    <property type="project" value="InterPro"/>
</dbReference>
<dbReference type="Proteomes" id="UP000887540">
    <property type="component" value="Unplaced"/>
</dbReference>
<dbReference type="InterPro" id="IPR016024">
    <property type="entry name" value="ARM-type_fold"/>
</dbReference>
<dbReference type="PANTHER" id="PTHR36983:SF2">
    <property type="entry name" value="DNAJ HOMOLOG SUBFAMILY C MEMBER 13"/>
    <property type="match status" value="1"/>
</dbReference>
<dbReference type="AlphaFoldDB" id="A0A914EM53"/>
<dbReference type="SUPFAM" id="SSF48371">
    <property type="entry name" value="ARM repeat"/>
    <property type="match status" value="1"/>
</dbReference>
<dbReference type="Gene3D" id="1.25.10.10">
    <property type="entry name" value="Leucine-rich Repeat Variant"/>
    <property type="match status" value="1"/>
</dbReference>
<dbReference type="GO" id="GO:0006898">
    <property type="term" value="P:receptor-mediated endocytosis"/>
    <property type="evidence" value="ECO:0007669"/>
    <property type="project" value="TreeGrafter"/>
</dbReference>
<reference evidence="2" key="1">
    <citation type="submission" date="2022-11" db="UniProtKB">
        <authorList>
            <consortium name="WormBaseParasite"/>
        </authorList>
    </citation>
    <scope>IDENTIFICATION</scope>
</reference>
<dbReference type="PANTHER" id="PTHR36983">
    <property type="entry name" value="DNAJ HOMOLOG SUBFAMILY C MEMBER 13"/>
    <property type="match status" value="1"/>
</dbReference>
<name>A0A914EM53_9BILA</name>
<dbReference type="GO" id="GO:0010008">
    <property type="term" value="C:endosome membrane"/>
    <property type="evidence" value="ECO:0007669"/>
    <property type="project" value="TreeGrafter"/>
</dbReference>
<dbReference type="WBParaSite" id="ACRNAN_scaffold896.g18917.t2">
    <property type="protein sequence ID" value="ACRNAN_scaffold896.g18917.t2"/>
    <property type="gene ID" value="ACRNAN_scaffold896.g18917"/>
</dbReference>
<evidence type="ECO:0000313" key="2">
    <source>
        <dbReference type="WBParaSite" id="ACRNAN_scaffold896.g18917.t2"/>
    </source>
</evidence>
<accession>A0A914EM53</accession>
<dbReference type="InterPro" id="IPR011989">
    <property type="entry name" value="ARM-like"/>
</dbReference>
<keyword evidence="1" id="KW-1185">Reference proteome</keyword>
<dbReference type="InterPro" id="IPR044978">
    <property type="entry name" value="GRV2/DNAJC13"/>
</dbReference>
<dbReference type="GO" id="GO:0007032">
    <property type="term" value="P:endosome organization"/>
    <property type="evidence" value="ECO:0007669"/>
    <property type="project" value="InterPro"/>
</dbReference>
<evidence type="ECO:0000313" key="1">
    <source>
        <dbReference type="Proteomes" id="UP000887540"/>
    </source>
</evidence>
<organism evidence="1 2">
    <name type="scientific">Acrobeloides nanus</name>
    <dbReference type="NCBI Taxonomy" id="290746"/>
    <lineage>
        <taxon>Eukaryota</taxon>
        <taxon>Metazoa</taxon>
        <taxon>Ecdysozoa</taxon>
        <taxon>Nematoda</taxon>
        <taxon>Chromadorea</taxon>
        <taxon>Rhabditida</taxon>
        <taxon>Tylenchina</taxon>
        <taxon>Cephalobomorpha</taxon>
        <taxon>Cephaloboidea</taxon>
        <taxon>Cephalobidae</taxon>
        <taxon>Acrobeloides</taxon>
    </lineage>
</organism>
<sequence length="425" mass="48376">MVVEIIAFEQIQKNRSQLGEIHADFTKIMKIIKDILNATISIEQPFNFVGDDDYIRFLRSLDVILDEEWILRLAEPGYYPDWYFTVELGILLDNANNHLHELAKELSPYKYAGYAQLIKTIRMESIDDALFANGGGQLLCAAVELYYWTLRSSALNAEQLRRDGGLYALYETFERCVPMVSLSSKKMDMHVQICLHSCNCFDVAAQFDSCRDKISEMKTLFNSLCRLLKFENLVQLAVAAAECVCSFSVCTLLQTQLFQAGVLWQLLPHLFKYDYTPDEGGVSHSEESNQQSILNKLALASCEALACLAGFRSGTPENYGVQNSLRAMLTPYVCRLMRNGDNHLVLKVLNSNLEDPYMIWDNGTRAELLEFVEKHRSSNVNTEKLYEADHHVTENAKTSNTNTLKKVLKLNKLLSDRYPVHFPSS</sequence>